<feature type="transmembrane region" description="Helical" evidence="1">
    <location>
        <begin position="56"/>
        <end position="77"/>
    </location>
</feature>
<sequence>MTPLMITAASRQMSFRSNEMGATVKFYISEILSVIALYLFLYVVLAFLLTAYGTVALWYLIWIACMGGAVALTWLVANQREGVNRLSTFLAIAAAAVLALGCLTLFPHGKNTIGYYTLLLSFIVVPGVSLGTGAVRLFLGPWRPLTRKALAVGAIAGVIGVVMIMLIMNNLGAAKLFVGMFTIPVVDIFGFDPFSFLGLQSGIYVRRTLLQEPLGELKLGGGLLFFLALLFQGVQSALAAIWDTLVLGVGAFATSWAGTRLLLRGP</sequence>
<feature type="transmembrane region" description="Helical" evidence="1">
    <location>
        <begin position="26"/>
        <end position="50"/>
    </location>
</feature>
<feature type="transmembrane region" description="Helical" evidence="1">
    <location>
        <begin position="150"/>
        <end position="171"/>
    </location>
</feature>
<dbReference type="RefSeq" id="WP_146227601.1">
    <property type="nucleotide sequence ID" value="NZ_JAHBRY010000004.1"/>
</dbReference>
<name>A0A2V3TT31_9HYPH</name>
<feature type="transmembrane region" description="Helical" evidence="1">
    <location>
        <begin position="219"/>
        <end position="238"/>
    </location>
</feature>
<evidence type="ECO:0000313" key="3">
    <source>
        <dbReference type="Proteomes" id="UP000248021"/>
    </source>
</evidence>
<dbReference type="AlphaFoldDB" id="A0A2V3TT31"/>
<proteinExistence type="predicted"/>
<keyword evidence="1" id="KW-0472">Membrane</keyword>
<keyword evidence="1" id="KW-1133">Transmembrane helix</keyword>
<accession>A0A2V3TT31</accession>
<keyword evidence="3" id="KW-1185">Reference proteome</keyword>
<evidence type="ECO:0000313" key="2">
    <source>
        <dbReference type="EMBL" id="PXW51156.1"/>
    </source>
</evidence>
<dbReference type="Proteomes" id="UP000248021">
    <property type="component" value="Unassembled WGS sequence"/>
</dbReference>
<gene>
    <name evidence="2" type="ORF">C7450_12147</name>
</gene>
<feature type="transmembrane region" description="Helical" evidence="1">
    <location>
        <begin position="89"/>
        <end position="107"/>
    </location>
</feature>
<feature type="transmembrane region" description="Helical" evidence="1">
    <location>
        <begin position="177"/>
        <end position="199"/>
    </location>
</feature>
<feature type="transmembrane region" description="Helical" evidence="1">
    <location>
        <begin position="113"/>
        <end position="138"/>
    </location>
</feature>
<evidence type="ECO:0000256" key="1">
    <source>
        <dbReference type="SAM" id="Phobius"/>
    </source>
</evidence>
<dbReference type="OrthoDB" id="9821353at2"/>
<dbReference type="EMBL" id="QJJK01000021">
    <property type="protein sequence ID" value="PXW51156.1"/>
    <property type="molecule type" value="Genomic_DNA"/>
</dbReference>
<protein>
    <submittedName>
        <fullName evidence="2">Uncharacterized protein</fullName>
    </submittedName>
</protein>
<reference evidence="2 3" key="1">
    <citation type="submission" date="2018-05" db="EMBL/GenBank/DDBJ databases">
        <title>Genomic Encyclopedia of Type Strains, Phase IV (KMG-IV): sequencing the most valuable type-strain genomes for metagenomic binning, comparative biology and taxonomic classification.</title>
        <authorList>
            <person name="Goeker M."/>
        </authorList>
    </citation>
    <scope>NUCLEOTIDE SEQUENCE [LARGE SCALE GENOMIC DNA]</scope>
    <source>
        <strain evidence="2 3">DSM 6462</strain>
    </source>
</reference>
<comment type="caution">
    <text evidence="2">The sequence shown here is derived from an EMBL/GenBank/DDBJ whole genome shotgun (WGS) entry which is preliminary data.</text>
</comment>
<keyword evidence="1" id="KW-0812">Transmembrane</keyword>
<organism evidence="2 3">
    <name type="scientific">Chelatococcus asaccharovorans</name>
    <dbReference type="NCBI Taxonomy" id="28210"/>
    <lineage>
        <taxon>Bacteria</taxon>
        <taxon>Pseudomonadati</taxon>
        <taxon>Pseudomonadota</taxon>
        <taxon>Alphaproteobacteria</taxon>
        <taxon>Hyphomicrobiales</taxon>
        <taxon>Chelatococcaceae</taxon>
        <taxon>Chelatococcus</taxon>
    </lineage>
</organism>